<dbReference type="Proteomes" id="UP000682877">
    <property type="component" value="Chromosome 3"/>
</dbReference>
<evidence type="ECO:0000256" key="1">
    <source>
        <dbReference type="ARBA" id="ARBA00007626"/>
    </source>
</evidence>
<dbReference type="EMBL" id="LR999453">
    <property type="protein sequence ID" value="CAE5985622.1"/>
    <property type="molecule type" value="Genomic_DNA"/>
</dbReference>
<keyword evidence="2" id="KW-0677">Repeat</keyword>
<dbReference type="Pfam" id="PF01535">
    <property type="entry name" value="PPR"/>
    <property type="match status" value="2"/>
</dbReference>
<protein>
    <recommendedName>
        <fullName evidence="4">Smr domain-containing protein</fullName>
    </recommendedName>
</protein>
<evidence type="ECO:0000313" key="5">
    <source>
        <dbReference type="EMBL" id="CAE5985622.1"/>
    </source>
</evidence>
<proteinExistence type="inferred from homology"/>
<dbReference type="SUPFAM" id="SSF160443">
    <property type="entry name" value="SMR domain-like"/>
    <property type="match status" value="1"/>
</dbReference>
<dbReference type="PANTHER" id="PTHR47447:SF15">
    <property type="entry name" value="OS02G0120000 PROTEIN"/>
    <property type="match status" value="1"/>
</dbReference>
<dbReference type="Gene3D" id="1.25.40.10">
    <property type="entry name" value="Tetratricopeptide repeat domain"/>
    <property type="match status" value="1"/>
</dbReference>
<evidence type="ECO:0000256" key="3">
    <source>
        <dbReference type="PROSITE-ProRule" id="PRU00708"/>
    </source>
</evidence>
<comment type="similarity">
    <text evidence="1">Belongs to the PPR family. P subfamily.</text>
</comment>
<dbReference type="Gene3D" id="3.30.1370.110">
    <property type="match status" value="1"/>
</dbReference>
<dbReference type="PANTHER" id="PTHR47447">
    <property type="entry name" value="OS03G0856100 PROTEIN"/>
    <property type="match status" value="1"/>
</dbReference>
<dbReference type="PROSITE" id="PS50828">
    <property type="entry name" value="SMR"/>
    <property type="match status" value="1"/>
</dbReference>
<organism evidence="5 6">
    <name type="scientific">Arabidopsis arenosa</name>
    <name type="common">Sand rock-cress</name>
    <name type="synonym">Cardaminopsis arenosa</name>
    <dbReference type="NCBI Taxonomy" id="38785"/>
    <lineage>
        <taxon>Eukaryota</taxon>
        <taxon>Viridiplantae</taxon>
        <taxon>Streptophyta</taxon>
        <taxon>Embryophyta</taxon>
        <taxon>Tracheophyta</taxon>
        <taxon>Spermatophyta</taxon>
        <taxon>Magnoliopsida</taxon>
        <taxon>eudicotyledons</taxon>
        <taxon>Gunneridae</taxon>
        <taxon>Pentapetalae</taxon>
        <taxon>rosids</taxon>
        <taxon>malvids</taxon>
        <taxon>Brassicales</taxon>
        <taxon>Brassicaceae</taxon>
        <taxon>Camelineae</taxon>
        <taxon>Arabidopsis</taxon>
    </lineage>
</organism>
<gene>
    <name evidence="5" type="ORF">AARE701A_LOCUS8763</name>
</gene>
<dbReference type="InterPro" id="IPR036063">
    <property type="entry name" value="Smr_dom_sf"/>
</dbReference>
<dbReference type="InterPro" id="IPR002885">
    <property type="entry name" value="PPR_rpt"/>
</dbReference>
<feature type="repeat" description="PPR" evidence="3">
    <location>
        <begin position="267"/>
        <end position="301"/>
    </location>
</feature>
<accession>A0A8S2A244</accession>
<feature type="domain" description="Smr" evidence="4">
    <location>
        <begin position="437"/>
        <end position="527"/>
    </location>
</feature>
<dbReference type="AlphaFoldDB" id="A0A8S2A244"/>
<keyword evidence="6" id="KW-1185">Reference proteome</keyword>
<dbReference type="InterPro" id="IPR002625">
    <property type="entry name" value="Smr_dom"/>
</dbReference>
<sequence>MAALLQTVHGGKPNYPTCRLLFLIDSFGFGHLGIERVVVTRTLTLVYPATYMSRHIALNHMTSNSNSGLGRFLFTPPQRLSQGICYLGVELSNVSWTYRTKMVVRCKAGAVPLMKQGDRFLSSLSSPALAGDPSVVNRHIKKFVAASPKSVALNVLSHLLSDQTSHPHLSFFALSLYSEITEASWFDWNPKLIAELVALLNKQERFVESETLISTAVSRLKSNERDFALFLCNLVDSNSKQGSIQGFDEACFRLREIIRRSSSVYVKTQAYKSMVAGLCNMDKPHDAERVIEEMRVEKIKPGSFEHKSVLYGYGRLGLFDDMNRIVHRMETEGHKIDTVCSNMVLSSYGAHDALPQMGSWLQKLKGFNVPFSIRTYNSVLNSCPTIISLLKDLDSCPVSLSELRTFLNEDEALLVHELTQSSVLDEAIEWNAVEGKLDLHGMHLSSSYLILLQWMDEIRLRFSEEKCVIPAEIVVVSGSGKHSNVRGESPVKALVKKIMVRTGSPMRIDRKNVGSFIAKGKTVKEWLCK</sequence>
<name>A0A8S2A244_ARAAE</name>
<dbReference type="PROSITE" id="PS51375">
    <property type="entry name" value="PPR"/>
    <property type="match status" value="1"/>
</dbReference>
<evidence type="ECO:0000256" key="2">
    <source>
        <dbReference type="ARBA" id="ARBA00022737"/>
    </source>
</evidence>
<dbReference type="InterPro" id="IPR011990">
    <property type="entry name" value="TPR-like_helical_dom_sf"/>
</dbReference>
<evidence type="ECO:0000313" key="6">
    <source>
        <dbReference type="Proteomes" id="UP000682877"/>
    </source>
</evidence>
<dbReference type="NCBIfam" id="TIGR00756">
    <property type="entry name" value="PPR"/>
    <property type="match status" value="2"/>
</dbReference>
<reference evidence="5" key="1">
    <citation type="submission" date="2021-01" db="EMBL/GenBank/DDBJ databases">
        <authorList>
            <person name="Bezrukov I."/>
        </authorList>
    </citation>
    <scope>NUCLEOTIDE SEQUENCE</scope>
</reference>
<evidence type="ECO:0000259" key="4">
    <source>
        <dbReference type="PROSITE" id="PS50828"/>
    </source>
</evidence>
<dbReference type="SMART" id="SM00463">
    <property type="entry name" value="SMR"/>
    <property type="match status" value="1"/>
</dbReference>